<comment type="caution">
    <text evidence="1">The sequence shown here is derived from an EMBL/GenBank/DDBJ whole genome shotgun (WGS) entry which is preliminary data.</text>
</comment>
<gene>
    <name evidence="1" type="ORF">F383_35544</name>
</gene>
<evidence type="ECO:0000313" key="2">
    <source>
        <dbReference type="Proteomes" id="UP000032142"/>
    </source>
</evidence>
<organism evidence="1 2">
    <name type="scientific">Gossypium arboreum</name>
    <name type="common">Tree cotton</name>
    <name type="synonym">Gossypium nanking</name>
    <dbReference type="NCBI Taxonomy" id="29729"/>
    <lineage>
        <taxon>Eukaryota</taxon>
        <taxon>Viridiplantae</taxon>
        <taxon>Streptophyta</taxon>
        <taxon>Embryophyta</taxon>
        <taxon>Tracheophyta</taxon>
        <taxon>Spermatophyta</taxon>
        <taxon>Magnoliopsida</taxon>
        <taxon>eudicotyledons</taxon>
        <taxon>Gunneridae</taxon>
        <taxon>Pentapetalae</taxon>
        <taxon>rosids</taxon>
        <taxon>malvids</taxon>
        <taxon>Malvales</taxon>
        <taxon>Malvaceae</taxon>
        <taxon>Malvoideae</taxon>
        <taxon>Gossypium</taxon>
    </lineage>
</organism>
<proteinExistence type="predicted"/>
<reference evidence="2" key="1">
    <citation type="submission" date="2014-09" db="EMBL/GenBank/DDBJ databases">
        <authorList>
            <person name="Mudge J."/>
            <person name="Ramaraj T."/>
            <person name="Lindquist I.E."/>
            <person name="Bharti A.K."/>
            <person name="Sundararajan A."/>
            <person name="Cameron C.T."/>
            <person name="Woodward J.E."/>
            <person name="May G.D."/>
            <person name="Brubaker C."/>
            <person name="Broadhvest J."/>
            <person name="Wilkins T.A."/>
        </authorList>
    </citation>
    <scope>NUCLEOTIDE SEQUENCE</scope>
    <source>
        <strain evidence="2">cv. AKA8401</strain>
    </source>
</reference>
<protein>
    <submittedName>
        <fullName evidence="1">Uncharacterized protein</fullName>
    </submittedName>
</protein>
<evidence type="ECO:0000313" key="1">
    <source>
        <dbReference type="EMBL" id="KHG08390.1"/>
    </source>
</evidence>
<sequence length="55" mass="6403">MLMYGNVSLFFSYELTKLYSLLHFIFPCFIVSPSCLELEIVGDCITLSNCYFGYR</sequence>
<accession>A0A0B0N6I3</accession>
<dbReference type="AlphaFoldDB" id="A0A0B0N6I3"/>
<keyword evidence="2" id="KW-1185">Reference proteome</keyword>
<dbReference type="Proteomes" id="UP000032142">
    <property type="component" value="Unassembled WGS sequence"/>
</dbReference>
<dbReference type="EMBL" id="JRRC01497245">
    <property type="protein sequence ID" value="KHG08390.1"/>
    <property type="molecule type" value="Genomic_DNA"/>
</dbReference>
<name>A0A0B0N6I3_GOSAR</name>